<reference evidence="2 3" key="1">
    <citation type="journal article" date="2011" name="J. Bacteriol.">
        <title>Genome sequence of 'Pedosphaera parvula' Ellin514, an aerobic Verrucomicrobial isolate from pasture soil.</title>
        <authorList>
            <person name="Kant R."/>
            <person name="van Passel M.W."/>
            <person name="Sangwan P."/>
            <person name="Palva A."/>
            <person name="Lucas S."/>
            <person name="Copeland A."/>
            <person name="Lapidus A."/>
            <person name="Glavina Del Rio T."/>
            <person name="Dalin E."/>
            <person name="Tice H."/>
            <person name="Bruce D."/>
            <person name="Goodwin L."/>
            <person name="Pitluck S."/>
            <person name="Chertkov O."/>
            <person name="Larimer F.W."/>
            <person name="Land M.L."/>
            <person name="Hauser L."/>
            <person name="Brettin T.S."/>
            <person name="Detter J.C."/>
            <person name="Han S."/>
            <person name="de Vos W.M."/>
            <person name="Janssen P.H."/>
            <person name="Smidt H."/>
        </authorList>
    </citation>
    <scope>NUCLEOTIDE SEQUENCE [LARGE SCALE GENOMIC DNA]</scope>
    <source>
        <strain evidence="2 3">Ellin514</strain>
    </source>
</reference>
<proteinExistence type="predicted"/>
<accession>B9XBL7</accession>
<gene>
    <name evidence="2" type="ORF">Cflav_PD5537</name>
</gene>
<sequence>MTNHTHETVPTQYVEANGIRFAYRQFGKKSGVPLVFNQHYTGTMDYWDPAVTDGLAKEREVILFNNTGVSSSSGEAPTSFPEMGANAIAFIKALGLDRVDVLGFSIGGMVAQEITLQAPELVRRLILVGTGPRGADMSTSKSQDIFSATYEQPEDMWLSVHFAPSAISQAAGREFLKRKWLRKDRDPEVSAQAIAAQGEAIGKYVAFGEAGRGQVKNIKQPTLIVQGSNDVVVPTVNSYIMQQLISNSQLILYPDANHGSFYQYPELFVAHANQFLNWAIAREAVFPAVAA</sequence>
<dbReference type="PANTHER" id="PTHR43433">
    <property type="entry name" value="HYDROLASE, ALPHA/BETA FOLD FAMILY PROTEIN"/>
    <property type="match status" value="1"/>
</dbReference>
<organism evidence="2 3">
    <name type="scientific">Pedosphaera parvula (strain Ellin514)</name>
    <dbReference type="NCBI Taxonomy" id="320771"/>
    <lineage>
        <taxon>Bacteria</taxon>
        <taxon>Pseudomonadati</taxon>
        <taxon>Verrucomicrobiota</taxon>
        <taxon>Pedosphaerae</taxon>
        <taxon>Pedosphaerales</taxon>
        <taxon>Pedosphaeraceae</taxon>
        <taxon>Pedosphaera</taxon>
    </lineage>
</organism>
<keyword evidence="3" id="KW-1185">Reference proteome</keyword>
<dbReference type="GO" id="GO:0016787">
    <property type="term" value="F:hydrolase activity"/>
    <property type="evidence" value="ECO:0007669"/>
    <property type="project" value="UniProtKB-KW"/>
</dbReference>
<dbReference type="OrthoDB" id="9805423at2"/>
<dbReference type="RefSeq" id="WP_007413215.1">
    <property type="nucleotide sequence ID" value="NZ_ABOX02000003.1"/>
</dbReference>
<dbReference type="EMBL" id="ABOX02000003">
    <property type="protein sequence ID" value="EEF62902.1"/>
    <property type="molecule type" value="Genomic_DNA"/>
</dbReference>
<evidence type="ECO:0000313" key="2">
    <source>
        <dbReference type="EMBL" id="EEF62902.1"/>
    </source>
</evidence>
<dbReference type="PANTHER" id="PTHR43433:SF5">
    <property type="entry name" value="AB HYDROLASE-1 DOMAIN-CONTAINING PROTEIN"/>
    <property type="match status" value="1"/>
</dbReference>
<evidence type="ECO:0000259" key="1">
    <source>
        <dbReference type="Pfam" id="PF00561"/>
    </source>
</evidence>
<dbReference type="SUPFAM" id="SSF53474">
    <property type="entry name" value="alpha/beta-Hydrolases"/>
    <property type="match status" value="1"/>
</dbReference>
<dbReference type="InterPro" id="IPR029058">
    <property type="entry name" value="AB_hydrolase_fold"/>
</dbReference>
<dbReference type="Proteomes" id="UP000003688">
    <property type="component" value="Unassembled WGS sequence"/>
</dbReference>
<evidence type="ECO:0000313" key="3">
    <source>
        <dbReference type="Proteomes" id="UP000003688"/>
    </source>
</evidence>
<dbReference type="PRINTS" id="PR00111">
    <property type="entry name" value="ABHYDROLASE"/>
</dbReference>
<dbReference type="InterPro" id="IPR000073">
    <property type="entry name" value="AB_hydrolase_1"/>
</dbReference>
<comment type="caution">
    <text evidence="2">The sequence shown here is derived from an EMBL/GenBank/DDBJ whole genome shotgun (WGS) entry which is preliminary data.</text>
</comment>
<dbReference type="InterPro" id="IPR050471">
    <property type="entry name" value="AB_hydrolase"/>
</dbReference>
<dbReference type="Pfam" id="PF00561">
    <property type="entry name" value="Abhydrolase_1"/>
    <property type="match status" value="1"/>
</dbReference>
<dbReference type="STRING" id="320771.Cflav_PD5537"/>
<protein>
    <submittedName>
        <fullName evidence="2">Alpha/beta hydrolase fold protein</fullName>
    </submittedName>
</protein>
<dbReference type="Gene3D" id="3.40.50.1820">
    <property type="entry name" value="alpha/beta hydrolase"/>
    <property type="match status" value="1"/>
</dbReference>
<feature type="domain" description="AB hydrolase-1" evidence="1">
    <location>
        <begin position="33"/>
        <end position="262"/>
    </location>
</feature>
<dbReference type="AlphaFoldDB" id="B9XBL7"/>
<name>B9XBL7_PEDPL</name>
<keyword evidence="2" id="KW-0378">Hydrolase</keyword>